<dbReference type="CDD" id="cd00610">
    <property type="entry name" value="OAT_like"/>
    <property type="match status" value="1"/>
</dbReference>
<organism evidence="4">
    <name type="scientific">Petromyces alliaceus</name>
    <name type="common">Aspergillus alliaceus</name>
    <dbReference type="NCBI Taxonomy" id="209559"/>
    <lineage>
        <taxon>Eukaryota</taxon>
        <taxon>Fungi</taxon>
        <taxon>Dikarya</taxon>
        <taxon>Ascomycota</taxon>
        <taxon>Pezizomycotina</taxon>
        <taxon>Eurotiomycetes</taxon>
        <taxon>Eurotiomycetidae</taxon>
        <taxon>Eurotiales</taxon>
        <taxon>Aspergillaceae</taxon>
        <taxon>Aspergillus</taxon>
        <taxon>Aspergillus subgen. Circumdati</taxon>
    </lineage>
</organism>
<dbReference type="InterPro" id="IPR015424">
    <property type="entry name" value="PyrdxlP-dep_Trfase"/>
</dbReference>
<dbReference type="AlphaFoldDB" id="A0A5N7BRQ5"/>
<dbReference type="GO" id="GO:0030170">
    <property type="term" value="F:pyridoxal phosphate binding"/>
    <property type="evidence" value="ECO:0007669"/>
    <property type="project" value="InterPro"/>
</dbReference>
<dbReference type="GO" id="GO:0005829">
    <property type="term" value="C:cytosol"/>
    <property type="evidence" value="ECO:0007669"/>
    <property type="project" value="TreeGrafter"/>
</dbReference>
<comment type="similarity">
    <text evidence="1 3">Belongs to the class-III pyridoxal-phosphate-dependent aminotransferase family.</text>
</comment>
<accession>A0A5N7BRQ5</accession>
<evidence type="ECO:0000313" key="4">
    <source>
        <dbReference type="EMBL" id="KAE8384439.1"/>
    </source>
</evidence>
<reference evidence="4" key="1">
    <citation type="submission" date="2019-04" db="EMBL/GenBank/DDBJ databases">
        <title>Friends and foes A comparative genomics studyof 23 Aspergillus species from section Flavi.</title>
        <authorList>
            <consortium name="DOE Joint Genome Institute"/>
            <person name="Kjaerbolling I."/>
            <person name="Vesth T."/>
            <person name="Frisvad J.C."/>
            <person name="Nybo J.L."/>
            <person name="Theobald S."/>
            <person name="Kildgaard S."/>
            <person name="Isbrandt T."/>
            <person name="Kuo A."/>
            <person name="Sato A."/>
            <person name="Lyhne E.K."/>
            <person name="Kogle M.E."/>
            <person name="Wiebenga A."/>
            <person name="Kun R.S."/>
            <person name="Lubbers R.J."/>
            <person name="Makela M.R."/>
            <person name="Barry K."/>
            <person name="Chovatia M."/>
            <person name="Clum A."/>
            <person name="Daum C."/>
            <person name="Haridas S."/>
            <person name="He G."/>
            <person name="LaButti K."/>
            <person name="Lipzen A."/>
            <person name="Mondo S."/>
            <person name="Riley R."/>
            <person name="Salamov A."/>
            <person name="Simmons B.A."/>
            <person name="Magnuson J.K."/>
            <person name="Henrissat B."/>
            <person name="Mortensen U.H."/>
            <person name="Larsen T.O."/>
            <person name="Devries R.P."/>
            <person name="Grigoriev I.V."/>
            <person name="Machida M."/>
            <person name="Baker S.E."/>
            <person name="Andersen M.R."/>
        </authorList>
    </citation>
    <scope>NUCLEOTIDE SEQUENCE [LARGE SCALE GENOMIC DNA]</scope>
    <source>
        <strain evidence="4">IBT 14317</strain>
    </source>
</reference>
<dbReference type="InterPro" id="IPR005814">
    <property type="entry name" value="Aminotrans_3"/>
</dbReference>
<protein>
    <submittedName>
        <fullName evidence="4">Pyridoxal phosphate-dependent transferase</fullName>
    </submittedName>
</protein>
<dbReference type="NCBIfam" id="NF005685">
    <property type="entry name" value="PRK07483.1"/>
    <property type="match status" value="1"/>
</dbReference>
<dbReference type="Gene3D" id="3.40.640.10">
    <property type="entry name" value="Type I PLP-dependent aspartate aminotransferase-like (Major domain)"/>
    <property type="match status" value="1"/>
</dbReference>
<dbReference type="InterPro" id="IPR015421">
    <property type="entry name" value="PyrdxlP-dep_Trfase_major"/>
</dbReference>
<evidence type="ECO:0000256" key="1">
    <source>
        <dbReference type="ARBA" id="ARBA00008954"/>
    </source>
</evidence>
<dbReference type="PANTHER" id="PTHR43094">
    <property type="entry name" value="AMINOTRANSFERASE"/>
    <property type="match status" value="1"/>
</dbReference>
<gene>
    <name evidence="4" type="ORF">BDV23DRAFT_189225</name>
</gene>
<name>A0A5N7BRQ5_PETAA</name>
<dbReference type="EMBL" id="ML735373">
    <property type="protein sequence ID" value="KAE8384439.1"/>
    <property type="molecule type" value="Genomic_DNA"/>
</dbReference>
<dbReference type="InterPro" id="IPR015422">
    <property type="entry name" value="PyrdxlP-dep_Trfase_small"/>
</dbReference>
<dbReference type="GO" id="GO:0008483">
    <property type="term" value="F:transaminase activity"/>
    <property type="evidence" value="ECO:0007669"/>
    <property type="project" value="InterPro"/>
</dbReference>
<dbReference type="Proteomes" id="UP000326877">
    <property type="component" value="Unassembled WGS sequence"/>
</dbReference>
<dbReference type="PANTHER" id="PTHR43094:SF1">
    <property type="entry name" value="AMINOTRANSFERASE CLASS-III"/>
    <property type="match status" value="1"/>
</dbReference>
<dbReference type="Gene3D" id="3.90.1150.10">
    <property type="entry name" value="Aspartate Aminotransferase, domain 1"/>
    <property type="match status" value="1"/>
</dbReference>
<proteinExistence type="inferred from homology"/>
<dbReference type="SUPFAM" id="SSF53383">
    <property type="entry name" value="PLP-dependent transferases"/>
    <property type="match status" value="1"/>
</dbReference>
<keyword evidence="4" id="KW-0808">Transferase</keyword>
<keyword evidence="2 3" id="KW-0663">Pyridoxal phosphate</keyword>
<sequence>MGSIEEPTYLYQSVKDDIPPPVVKSAEGMYFTLENGQKVLDATCGAAVSAIGHGNQRVKDAIVRQLNEVTYCHPGYFGNKPSLELADLLVKTTNGRLARACLLGSGSEAVEAALKLAYQYHLELTPESPRINFISRRGSWHGCTLGALSVGDIKSRKTVFEPLLLKSVSQVSPCHPYRDLRDGETTEQYVARLQQELEDEFQRLGPETVCAFVLEPMVGTALGCVAALPGYLQAMKDVCDRHGALIIFDEIMCGLGRTGAYHAWQHDDVVPDIQTVGKVLGGGYAPVSGVLVHERVIRTLKAGSGTVIHSQTYQAQPLGCIAALETQRIIVEDNLVENARAMGEYLGQQLKLHIGNHPNVGEVRGRGLFWAVEFVKDKTTKEPLEPKLNVARRIRNRGLEKGYDVCIFSATGAADGWRGDQFLLAPAFTVTKDDIDEIVSRVTRVIHSVWKEIQPAIDALDAVDPVDDAL</sequence>
<evidence type="ECO:0000256" key="2">
    <source>
        <dbReference type="ARBA" id="ARBA00022898"/>
    </source>
</evidence>
<dbReference type="OrthoDB" id="5419315at2759"/>
<evidence type="ECO:0000256" key="3">
    <source>
        <dbReference type="RuleBase" id="RU003560"/>
    </source>
</evidence>
<dbReference type="Pfam" id="PF00202">
    <property type="entry name" value="Aminotran_3"/>
    <property type="match status" value="1"/>
</dbReference>